<dbReference type="EMBL" id="QSDG01000018">
    <property type="protein sequence ID" value="RGY66363.1"/>
    <property type="molecule type" value="Genomic_DNA"/>
</dbReference>
<feature type="region of interest" description="Disordered" evidence="1">
    <location>
        <begin position="1"/>
        <end position="66"/>
    </location>
</feature>
<feature type="compositionally biased region" description="Basic residues" evidence="1">
    <location>
        <begin position="1"/>
        <end position="10"/>
    </location>
</feature>
<proteinExistence type="predicted"/>
<evidence type="ECO:0000313" key="3">
    <source>
        <dbReference type="Proteomes" id="UP000284614"/>
    </source>
</evidence>
<dbReference type="Proteomes" id="UP000284614">
    <property type="component" value="Unassembled WGS sequence"/>
</dbReference>
<organism evidence="2 3">
    <name type="scientific">Bacteroides fragilis</name>
    <dbReference type="NCBI Taxonomy" id="817"/>
    <lineage>
        <taxon>Bacteria</taxon>
        <taxon>Pseudomonadati</taxon>
        <taxon>Bacteroidota</taxon>
        <taxon>Bacteroidia</taxon>
        <taxon>Bacteroidales</taxon>
        <taxon>Bacteroidaceae</taxon>
        <taxon>Bacteroides</taxon>
    </lineage>
</organism>
<gene>
    <name evidence="2" type="ORF">DXA27_17365</name>
</gene>
<evidence type="ECO:0000313" key="2">
    <source>
        <dbReference type="EMBL" id="RGY66363.1"/>
    </source>
</evidence>
<comment type="caution">
    <text evidence="2">The sequence shown here is derived from an EMBL/GenBank/DDBJ whole genome shotgun (WGS) entry which is preliminary data.</text>
</comment>
<sequence length="66" mass="7547">MLEGKRRRKERREDKVKGRHRLFRKAGEREQRTGNGADGGQRISQVANNKGLPEKSRAFSNKQAGI</sequence>
<reference evidence="2 3" key="1">
    <citation type="submission" date="2018-08" db="EMBL/GenBank/DDBJ databases">
        <title>A genome reference for cultivated species of the human gut microbiota.</title>
        <authorList>
            <person name="Zou Y."/>
            <person name="Xue W."/>
            <person name="Luo G."/>
        </authorList>
    </citation>
    <scope>NUCLEOTIDE SEQUENCE [LARGE SCALE GENOMIC DNA]</scope>
    <source>
        <strain evidence="2 3">OF01-1</strain>
    </source>
</reference>
<evidence type="ECO:0000256" key="1">
    <source>
        <dbReference type="SAM" id="MobiDB-lite"/>
    </source>
</evidence>
<name>A0A413JUR2_BACFG</name>
<accession>A0A413JUR2</accession>
<dbReference type="AlphaFoldDB" id="A0A413JUR2"/>
<protein>
    <submittedName>
        <fullName evidence="2">Uncharacterized protein</fullName>
    </submittedName>
</protein>